<protein>
    <submittedName>
        <fullName evidence="1">Uncharacterized protein</fullName>
    </submittedName>
</protein>
<comment type="caution">
    <text evidence="1">The sequence shown here is derived from an EMBL/GenBank/DDBJ whole genome shotgun (WGS) entry which is preliminary data.</text>
</comment>
<organism evidence="1 2">
    <name type="scientific">Catharanthus roseus</name>
    <name type="common">Madagascar periwinkle</name>
    <name type="synonym">Vinca rosea</name>
    <dbReference type="NCBI Taxonomy" id="4058"/>
    <lineage>
        <taxon>Eukaryota</taxon>
        <taxon>Viridiplantae</taxon>
        <taxon>Streptophyta</taxon>
        <taxon>Embryophyta</taxon>
        <taxon>Tracheophyta</taxon>
        <taxon>Spermatophyta</taxon>
        <taxon>Magnoliopsida</taxon>
        <taxon>eudicotyledons</taxon>
        <taxon>Gunneridae</taxon>
        <taxon>Pentapetalae</taxon>
        <taxon>asterids</taxon>
        <taxon>lamiids</taxon>
        <taxon>Gentianales</taxon>
        <taxon>Apocynaceae</taxon>
        <taxon>Rauvolfioideae</taxon>
        <taxon>Vinceae</taxon>
        <taxon>Catharanthinae</taxon>
        <taxon>Catharanthus</taxon>
    </lineage>
</organism>
<dbReference type="EMBL" id="CM044704">
    <property type="protein sequence ID" value="KAI5669338.1"/>
    <property type="molecule type" value="Genomic_DNA"/>
</dbReference>
<evidence type="ECO:0000313" key="1">
    <source>
        <dbReference type="EMBL" id="KAI5669338.1"/>
    </source>
</evidence>
<reference evidence="2" key="1">
    <citation type="journal article" date="2023" name="Nat. Plants">
        <title>Single-cell RNA sequencing provides a high-resolution roadmap for understanding the multicellular compartmentation of specialized metabolism.</title>
        <authorList>
            <person name="Sun S."/>
            <person name="Shen X."/>
            <person name="Li Y."/>
            <person name="Li Y."/>
            <person name="Wang S."/>
            <person name="Li R."/>
            <person name="Zhang H."/>
            <person name="Shen G."/>
            <person name="Guo B."/>
            <person name="Wei J."/>
            <person name="Xu J."/>
            <person name="St-Pierre B."/>
            <person name="Chen S."/>
            <person name="Sun C."/>
        </authorList>
    </citation>
    <scope>NUCLEOTIDE SEQUENCE [LARGE SCALE GENOMIC DNA]</scope>
</reference>
<evidence type="ECO:0000313" key="2">
    <source>
        <dbReference type="Proteomes" id="UP001060085"/>
    </source>
</evidence>
<name>A0ACC0B9W1_CATRO</name>
<sequence length="431" mass="49159">MALTRFRKSLSVMNQCLIYSSYGNSQFFLNSISNTASFQCPNLNSFVSKLLQQPIFSIKAGLDSEEKCSSSIFKSQVFSWDALVIALKSSSPKKANLVVEWRLEKLMKENEKNHDSYCELIRLCGELQNVETALHIFSLMEAQGLKPNSSVFNALLSACLSSHNFVTALSLFELMESSKDYKSDSDTYNAFISAHANLGNKKAMQAWYSAKIAAGFSADLQTYESLILGCLNSKDFPNAEIFYEEMTVAGFIPNVSIMQNMLIVYCENRNLSKIKEYMKYAMADSWRINRHTVAKIVNLFDELGSVRDMEELLVTLTNLNQTLENLSLVHSAIIRMYARINRLDDVEYSVGRMLKQGISFRCPEDIEKVISLYFRQAAYDRLDLFLKCIKDSYKFRRSTYDLLVAGYRRAGLQDKLDVLKNDMKLDGFFMS</sequence>
<dbReference type="Proteomes" id="UP001060085">
    <property type="component" value="Linkage Group LG04"/>
</dbReference>
<accession>A0ACC0B9W1</accession>
<proteinExistence type="predicted"/>
<keyword evidence="2" id="KW-1185">Reference proteome</keyword>
<gene>
    <name evidence="1" type="ORF">M9H77_19191</name>
</gene>